<reference evidence="2" key="1">
    <citation type="submission" date="2021-01" db="EMBL/GenBank/DDBJ databases">
        <title>Whole genome shotgun sequence of Actinocatenispora rupis NBRC 107355.</title>
        <authorList>
            <person name="Komaki H."/>
            <person name="Tamura T."/>
        </authorList>
    </citation>
    <scope>NUCLEOTIDE SEQUENCE</scope>
    <source>
        <strain evidence="2">NBRC 107355</strain>
    </source>
</reference>
<dbReference type="EMBL" id="BOMB01000007">
    <property type="protein sequence ID" value="GID10389.1"/>
    <property type="molecule type" value="Genomic_DNA"/>
</dbReference>
<dbReference type="InterPro" id="IPR036237">
    <property type="entry name" value="Xyl_isomerase-like_sf"/>
</dbReference>
<proteinExistence type="predicted"/>
<evidence type="ECO:0000313" key="3">
    <source>
        <dbReference type="Proteomes" id="UP000612808"/>
    </source>
</evidence>
<dbReference type="GO" id="GO:0016853">
    <property type="term" value="F:isomerase activity"/>
    <property type="evidence" value="ECO:0007669"/>
    <property type="project" value="UniProtKB-KW"/>
</dbReference>
<keyword evidence="3" id="KW-1185">Reference proteome</keyword>
<accession>A0A8J3J574</accession>
<evidence type="ECO:0000313" key="2">
    <source>
        <dbReference type="EMBL" id="GID10389.1"/>
    </source>
</evidence>
<evidence type="ECO:0000259" key="1">
    <source>
        <dbReference type="Pfam" id="PF01261"/>
    </source>
</evidence>
<sequence length="242" mass="26112">MRNPLSIQLYTVRDGVDADLPGTLARLAAIGYGAVEPYDITTDPHGLRALVDDLKLVVSSTHAPVLTDKRDDILAAAGIVGTDTVIAPGITAEHWTSPEDVRSIADRLNEAARAAADHGVRIGYHNHFWELEYTIGGRPALESLADWTDPAVFLEIDVYWAATAGVDVPELLTRLGDKVRYLHVKDGPATRTGPWTAVGAGVVPIPEILAAAPDVEWHVVELDECATDLYEALAESHAYLTH</sequence>
<dbReference type="Pfam" id="PF01261">
    <property type="entry name" value="AP_endonuc_2"/>
    <property type="match status" value="1"/>
</dbReference>
<dbReference type="Gene3D" id="3.20.20.150">
    <property type="entry name" value="Divalent-metal-dependent TIM barrel enzymes"/>
    <property type="match status" value="1"/>
</dbReference>
<dbReference type="RefSeq" id="WP_203655620.1">
    <property type="nucleotide sequence ID" value="NZ_BAAAZM010000003.1"/>
</dbReference>
<name>A0A8J3J574_9ACTN</name>
<organism evidence="2 3">
    <name type="scientific">Actinocatenispora rupis</name>
    <dbReference type="NCBI Taxonomy" id="519421"/>
    <lineage>
        <taxon>Bacteria</taxon>
        <taxon>Bacillati</taxon>
        <taxon>Actinomycetota</taxon>
        <taxon>Actinomycetes</taxon>
        <taxon>Micromonosporales</taxon>
        <taxon>Micromonosporaceae</taxon>
        <taxon>Actinocatenispora</taxon>
    </lineage>
</organism>
<dbReference type="PANTHER" id="PTHR12110:SF41">
    <property type="entry name" value="INOSOSE DEHYDRATASE"/>
    <property type="match status" value="1"/>
</dbReference>
<gene>
    <name evidence="2" type="ORF">Aru02nite_12780</name>
</gene>
<dbReference type="InterPro" id="IPR013022">
    <property type="entry name" value="Xyl_isomerase-like_TIM-brl"/>
</dbReference>
<dbReference type="AlphaFoldDB" id="A0A8J3J574"/>
<dbReference type="Proteomes" id="UP000612808">
    <property type="component" value="Unassembled WGS sequence"/>
</dbReference>
<protein>
    <submittedName>
        <fullName evidence="2">Xylose isomerase</fullName>
    </submittedName>
</protein>
<dbReference type="InterPro" id="IPR050312">
    <property type="entry name" value="IolE/XylAMocC-like"/>
</dbReference>
<comment type="caution">
    <text evidence="2">The sequence shown here is derived from an EMBL/GenBank/DDBJ whole genome shotgun (WGS) entry which is preliminary data.</text>
</comment>
<feature type="domain" description="Xylose isomerase-like TIM barrel" evidence="1">
    <location>
        <begin position="25"/>
        <end position="211"/>
    </location>
</feature>
<keyword evidence="2" id="KW-0413">Isomerase</keyword>
<dbReference type="SUPFAM" id="SSF51658">
    <property type="entry name" value="Xylose isomerase-like"/>
    <property type="match status" value="1"/>
</dbReference>
<dbReference type="PANTHER" id="PTHR12110">
    <property type="entry name" value="HYDROXYPYRUVATE ISOMERASE"/>
    <property type="match status" value="1"/>
</dbReference>